<evidence type="ECO:0000313" key="1">
    <source>
        <dbReference type="EMBL" id="OWM77310.1"/>
    </source>
</evidence>
<dbReference type="Proteomes" id="UP000197138">
    <property type="component" value="Unassembled WGS sequence"/>
</dbReference>
<reference evidence="1" key="2">
    <citation type="submission" date="2017-06" db="EMBL/GenBank/DDBJ databases">
        <title>The pomegranate genome and the genomics of punicalagin biosynthesis.</title>
        <authorList>
            <person name="Xu C."/>
        </authorList>
    </citation>
    <scope>NUCLEOTIDE SEQUENCE [LARGE SCALE GENOMIC DNA]</scope>
    <source>
        <tissue evidence="1">Fresh leaf</tissue>
    </source>
</reference>
<evidence type="ECO:0000313" key="2">
    <source>
        <dbReference type="EMBL" id="PKI52040.1"/>
    </source>
</evidence>
<sequence length="185" mass="20617">MDEFDVPKDELDVIRDEFDVTRDEFDVTRDELDETMDEFDVIRDEFDVTMDEFDVAVARNKDANPNINLLGSAWRKSFSAYHAVRIDKNIEMAVAEEKRASTSTANHVNTCSVRNRGLPLPSTFPPGTVKAAANTTVAVRADTTMQEFDVSFIHFSASLSKSWCSFANSSRAARPSLSFCTLTGG</sequence>
<dbReference type="Proteomes" id="UP000233551">
    <property type="component" value="Unassembled WGS sequence"/>
</dbReference>
<proteinExistence type="predicted"/>
<reference evidence="2 4" key="3">
    <citation type="submission" date="2017-11" db="EMBL/GenBank/DDBJ databases">
        <title>De-novo sequencing of pomegranate (Punica granatum L.) genome.</title>
        <authorList>
            <person name="Akparov Z."/>
            <person name="Amiraslanov A."/>
            <person name="Hajiyeva S."/>
            <person name="Abbasov M."/>
            <person name="Kaur K."/>
            <person name="Hamwieh A."/>
            <person name="Solovyev V."/>
            <person name="Salamov A."/>
            <person name="Braich B."/>
            <person name="Kosarev P."/>
            <person name="Mahmoud A."/>
            <person name="Hajiyev E."/>
            <person name="Babayeva S."/>
            <person name="Izzatullayeva V."/>
            <person name="Mammadov A."/>
            <person name="Mammadov A."/>
            <person name="Sharifova S."/>
            <person name="Ojaghi J."/>
            <person name="Eynullazada K."/>
            <person name="Bayramov B."/>
            <person name="Abdulazimova A."/>
            <person name="Shahmuradov I."/>
        </authorList>
    </citation>
    <scope>NUCLEOTIDE SEQUENCE [LARGE SCALE GENOMIC DNA]</scope>
    <source>
        <strain evidence="2">AG2017</strain>
        <strain evidence="4">cv. AG2017</strain>
        <tissue evidence="2">Leaf</tissue>
    </source>
</reference>
<dbReference type="AlphaFoldDB" id="A0A218WY57"/>
<evidence type="ECO:0000313" key="3">
    <source>
        <dbReference type="Proteomes" id="UP000197138"/>
    </source>
</evidence>
<name>A0A218WY57_PUNGR</name>
<dbReference type="EMBL" id="PGOL01001978">
    <property type="protein sequence ID" value="PKI52040.1"/>
    <property type="molecule type" value="Genomic_DNA"/>
</dbReference>
<evidence type="ECO:0000313" key="4">
    <source>
        <dbReference type="Proteomes" id="UP000233551"/>
    </source>
</evidence>
<organism evidence="1 3">
    <name type="scientific">Punica granatum</name>
    <name type="common">Pomegranate</name>
    <dbReference type="NCBI Taxonomy" id="22663"/>
    <lineage>
        <taxon>Eukaryota</taxon>
        <taxon>Viridiplantae</taxon>
        <taxon>Streptophyta</taxon>
        <taxon>Embryophyta</taxon>
        <taxon>Tracheophyta</taxon>
        <taxon>Spermatophyta</taxon>
        <taxon>Magnoliopsida</taxon>
        <taxon>eudicotyledons</taxon>
        <taxon>Gunneridae</taxon>
        <taxon>Pentapetalae</taxon>
        <taxon>rosids</taxon>
        <taxon>malvids</taxon>
        <taxon>Myrtales</taxon>
        <taxon>Lythraceae</taxon>
        <taxon>Punica</taxon>
    </lineage>
</organism>
<accession>A0A218WY57</accession>
<gene>
    <name evidence="1" type="ORF">CDL15_Pgr028947</name>
    <name evidence="2" type="ORF">CRG98_027572</name>
</gene>
<dbReference type="EMBL" id="MTKT01002590">
    <property type="protein sequence ID" value="OWM77310.1"/>
    <property type="molecule type" value="Genomic_DNA"/>
</dbReference>
<keyword evidence="4" id="KW-1185">Reference proteome</keyword>
<reference evidence="3" key="1">
    <citation type="journal article" date="2017" name="Plant J.">
        <title>The pomegranate (Punica granatum L.) genome and the genomics of punicalagin biosynthesis.</title>
        <authorList>
            <person name="Qin G."/>
            <person name="Xu C."/>
            <person name="Ming R."/>
            <person name="Tang H."/>
            <person name="Guyot R."/>
            <person name="Kramer E.M."/>
            <person name="Hu Y."/>
            <person name="Yi X."/>
            <person name="Qi Y."/>
            <person name="Xu X."/>
            <person name="Gao Z."/>
            <person name="Pan H."/>
            <person name="Jian J."/>
            <person name="Tian Y."/>
            <person name="Yue Z."/>
            <person name="Xu Y."/>
        </authorList>
    </citation>
    <scope>NUCLEOTIDE SEQUENCE [LARGE SCALE GENOMIC DNA]</scope>
    <source>
        <strain evidence="3">cv. Dabenzi</strain>
    </source>
</reference>
<comment type="caution">
    <text evidence="1">The sequence shown here is derived from an EMBL/GenBank/DDBJ whole genome shotgun (WGS) entry which is preliminary data.</text>
</comment>
<protein>
    <submittedName>
        <fullName evidence="1">Uncharacterized protein</fullName>
    </submittedName>
</protein>